<dbReference type="OrthoDB" id="5391602at2759"/>
<dbReference type="PANTHER" id="PTHR33048:SF47">
    <property type="entry name" value="INTEGRAL MEMBRANE PROTEIN-RELATED"/>
    <property type="match status" value="1"/>
</dbReference>
<evidence type="ECO:0000256" key="3">
    <source>
        <dbReference type="ARBA" id="ARBA00022989"/>
    </source>
</evidence>
<dbReference type="InterPro" id="IPR052337">
    <property type="entry name" value="SAT4-like"/>
</dbReference>
<dbReference type="InterPro" id="IPR049326">
    <property type="entry name" value="Rhodopsin_dom_fungi"/>
</dbReference>
<name>A0A6A6EJL8_9PEZI</name>
<dbReference type="GO" id="GO:0016020">
    <property type="term" value="C:membrane"/>
    <property type="evidence" value="ECO:0007669"/>
    <property type="project" value="UniProtKB-SubCell"/>
</dbReference>
<protein>
    <recommendedName>
        <fullName evidence="7">Rhodopsin domain-containing protein</fullName>
    </recommendedName>
</protein>
<keyword evidence="3 6" id="KW-1133">Transmembrane helix</keyword>
<keyword evidence="4 6" id="KW-0472">Membrane</keyword>
<organism evidence="8 9">
    <name type="scientific">Zopfia rhizophila CBS 207.26</name>
    <dbReference type="NCBI Taxonomy" id="1314779"/>
    <lineage>
        <taxon>Eukaryota</taxon>
        <taxon>Fungi</taxon>
        <taxon>Dikarya</taxon>
        <taxon>Ascomycota</taxon>
        <taxon>Pezizomycotina</taxon>
        <taxon>Dothideomycetes</taxon>
        <taxon>Dothideomycetes incertae sedis</taxon>
        <taxon>Zopfiaceae</taxon>
        <taxon>Zopfia</taxon>
    </lineage>
</organism>
<sequence>MQCIYANKLLTTVAIAVTRYAILLFYGRIFRGRSFSISVWVLYALNGAWGIAFTFLFIFSCRPISDGWKSPAGAKDRKCLPLSTVQVNAVSSVIIDLAVLLIPWPPILRLTMSKKEKAAVLGIFGLGFM</sequence>
<dbReference type="EMBL" id="ML994619">
    <property type="protein sequence ID" value="KAF2190340.1"/>
    <property type="molecule type" value="Genomic_DNA"/>
</dbReference>
<dbReference type="Pfam" id="PF20684">
    <property type="entry name" value="Fung_rhodopsin"/>
    <property type="match status" value="1"/>
</dbReference>
<comment type="subcellular location">
    <subcellularLocation>
        <location evidence="1">Membrane</location>
        <topology evidence="1">Multi-pass membrane protein</topology>
    </subcellularLocation>
</comment>
<comment type="similarity">
    <text evidence="5">Belongs to the SAT4 family.</text>
</comment>
<feature type="domain" description="Rhodopsin" evidence="7">
    <location>
        <begin position="4"/>
        <end position="128"/>
    </location>
</feature>
<evidence type="ECO:0000313" key="8">
    <source>
        <dbReference type="EMBL" id="KAF2190340.1"/>
    </source>
</evidence>
<evidence type="ECO:0000313" key="9">
    <source>
        <dbReference type="Proteomes" id="UP000800200"/>
    </source>
</evidence>
<gene>
    <name evidence="8" type="ORF">K469DRAFT_560295</name>
</gene>
<dbReference type="AlphaFoldDB" id="A0A6A6EJL8"/>
<evidence type="ECO:0000256" key="2">
    <source>
        <dbReference type="ARBA" id="ARBA00022692"/>
    </source>
</evidence>
<evidence type="ECO:0000256" key="1">
    <source>
        <dbReference type="ARBA" id="ARBA00004141"/>
    </source>
</evidence>
<dbReference type="PANTHER" id="PTHR33048">
    <property type="entry name" value="PTH11-LIKE INTEGRAL MEMBRANE PROTEIN (AFU_ORTHOLOGUE AFUA_5G11245)"/>
    <property type="match status" value="1"/>
</dbReference>
<evidence type="ECO:0000256" key="4">
    <source>
        <dbReference type="ARBA" id="ARBA00023136"/>
    </source>
</evidence>
<evidence type="ECO:0000256" key="5">
    <source>
        <dbReference type="ARBA" id="ARBA00038359"/>
    </source>
</evidence>
<dbReference type="Proteomes" id="UP000800200">
    <property type="component" value="Unassembled WGS sequence"/>
</dbReference>
<feature type="transmembrane region" description="Helical" evidence="6">
    <location>
        <begin position="9"/>
        <end position="29"/>
    </location>
</feature>
<feature type="transmembrane region" description="Helical" evidence="6">
    <location>
        <begin position="80"/>
        <end position="104"/>
    </location>
</feature>
<feature type="transmembrane region" description="Helical" evidence="6">
    <location>
        <begin position="35"/>
        <end position="59"/>
    </location>
</feature>
<keyword evidence="2 6" id="KW-0812">Transmembrane</keyword>
<evidence type="ECO:0000256" key="6">
    <source>
        <dbReference type="SAM" id="Phobius"/>
    </source>
</evidence>
<proteinExistence type="inferred from homology"/>
<keyword evidence="9" id="KW-1185">Reference proteome</keyword>
<accession>A0A6A6EJL8</accession>
<reference evidence="8" key="1">
    <citation type="journal article" date="2020" name="Stud. Mycol.">
        <title>101 Dothideomycetes genomes: a test case for predicting lifestyles and emergence of pathogens.</title>
        <authorList>
            <person name="Haridas S."/>
            <person name="Albert R."/>
            <person name="Binder M."/>
            <person name="Bloem J."/>
            <person name="Labutti K."/>
            <person name="Salamov A."/>
            <person name="Andreopoulos B."/>
            <person name="Baker S."/>
            <person name="Barry K."/>
            <person name="Bills G."/>
            <person name="Bluhm B."/>
            <person name="Cannon C."/>
            <person name="Castanera R."/>
            <person name="Culley D."/>
            <person name="Daum C."/>
            <person name="Ezra D."/>
            <person name="Gonzalez J."/>
            <person name="Henrissat B."/>
            <person name="Kuo A."/>
            <person name="Liang C."/>
            <person name="Lipzen A."/>
            <person name="Lutzoni F."/>
            <person name="Magnuson J."/>
            <person name="Mondo S."/>
            <person name="Nolan M."/>
            <person name="Ohm R."/>
            <person name="Pangilinan J."/>
            <person name="Park H.-J."/>
            <person name="Ramirez L."/>
            <person name="Alfaro M."/>
            <person name="Sun H."/>
            <person name="Tritt A."/>
            <person name="Yoshinaga Y."/>
            <person name="Zwiers L.-H."/>
            <person name="Turgeon B."/>
            <person name="Goodwin S."/>
            <person name="Spatafora J."/>
            <person name="Crous P."/>
            <person name="Grigoriev I."/>
        </authorList>
    </citation>
    <scope>NUCLEOTIDE SEQUENCE</scope>
    <source>
        <strain evidence="8">CBS 207.26</strain>
    </source>
</reference>
<evidence type="ECO:0000259" key="7">
    <source>
        <dbReference type="Pfam" id="PF20684"/>
    </source>
</evidence>